<dbReference type="NCBIfam" id="NF002060">
    <property type="entry name" value="PRK00892.1"/>
    <property type="match status" value="1"/>
</dbReference>
<gene>
    <name evidence="7" type="primary">lpxD</name>
    <name evidence="9" type="ORF">BOW51_04030</name>
</gene>
<keyword evidence="6 7" id="KW-0012">Acyltransferase</keyword>
<keyword evidence="3 7" id="KW-0808">Transferase</keyword>
<comment type="similarity">
    <text evidence="7">Belongs to the transferase hexapeptide repeat family. LpxD subfamily.</text>
</comment>
<keyword evidence="2 7" id="KW-0441">Lipid A biosynthesis</keyword>
<comment type="caution">
    <text evidence="9">The sequence shown here is derived from an EMBL/GenBank/DDBJ whole genome shotgun (WGS) entry which is preliminary data.</text>
</comment>
<evidence type="ECO:0000256" key="2">
    <source>
        <dbReference type="ARBA" id="ARBA00022556"/>
    </source>
</evidence>
<dbReference type="NCBIfam" id="TIGR01853">
    <property type="entry name" value="lipid_A_lpxD"/>
    <property type="match status" value="1"/>
</dbReference>
<evidence type="ECO:0000256" key="7">
    <source>
        <dbReference type="HAMAP-Rule" id="MF_00523"/>
    </source>
</evidence>
<feature type="domain" description="UDP-3-O-[3-hydroxymyristoyl] glucosamine N-acyltransferase non-repeat region" evidence="8">
    <location>
        <begin position="23"/>
        <end position="89"/>
    </location>
</feature>
<feature type="active site" description="Proton acceptor" evidence="7">
    <location>
        <position position="239"/>
    </location>
</feature>
<name>A0A1T2KW89_9GAMM</name>
<dbReference type="Proteomes" id="UP000190896">
    <property type="component" value="Unassembled WGS sequence"/>
</dbReference>
<dbReference type="EMBL" id="MPRJ01000018">
    <property type="protein sequence ID" value="OOZ37113.1"/>
    <property type="molecule type" value="Genomic_DNA"/>
</dbReference>
<dbReference type="EC" id="2.3.1.191" evidence="7"/>
<dbReference type="HAMAP" id="MF_00523">
    <property type="entry name" value="LpxD"/>
    <property type="match status" value="1"/>
</dbReference>
<keyword evidence="10" id="KW-1185">Reference proteome</keyword>
<reference evidence="9 10" key="1">
    <citation type="submission" date="2016-11" db="EMBL/GenBank/DDBJ databases">
        <title>Mixed transmission modes and dynamic genome evolution in an obligate animal-bacterial symbiosis.</title>
        <authorList>
            <person name="Russell S.L."/>
            <person name="Corbett-Detig R.B."/>
            <person name="Cavanaugh C.M."/>
        </authorList>
    </citation>
    <scope>NUCLEOTIDE SEQUENCE [LARGE SCALE GENOMIC DNA]</scope>
    <source>
        <strain evidence="9">Se-Cadez</strain>
    </source>
</reference>
<evidence type="ECO:0000256" key="4">
    <source>
        <dbReference type="ARBA" id="ARBA00022737"/>
    </source>
</evidence>
<dbReference type="Gene3D" id="1.20.5.170">
    <property type="match status" value="1"/>
</dbReference>
<dbReference type="InterPro" id="IPR020573">
    <property type="entry name" value="UDP_GlcNAc_AcTrfase_non-rep"/>
</dbReference>
<keyword evidence="4 7" id="KW-0677">Repeat</keyword>
<dbReference type="GO" id="GO:0016020">
    <property type="term" value="C:membrane"/>
    <property type="evidence" value="ECO:0007669"/>
    <property type="project" value="GOC"/>
</dbReference>
<dbReference type="PANTHER" id="PTHR43378">
    <property type="entry name" value="UDP-3-O-ACYLGLUCOSAMINE N-ACYLTRANSFERASE"/>
    <property type="match status" value="1"/>
</dbReference>
<comment type="function">
    <text evidence="7">Catalyzes the N-acylation of UDP-3-O-acylglucosamine using 3-hydroxyacyl-ACP as the acyl donor. Is involved in the biosynthesis of lipid A, a phosphorylated glycolipid that anchors the lipopolysaccharide to the outer membrane of the cell.</text>
</comment>
<dbReference type="GO" id="GO:0016410">
    <property type="term" value="F:N-acyltransferase activity"/>
    <property type="evidence" value="ECO:0007669"/>
    <property type="project" value="InterPro"/>
</dbReference>
<dbReference type="RefSeq" id="WP_078486233.1">
    <property type="nucleotide sequence ID" value="NZ_MPRJ01000018.1"/>
</dbReference>
<dbReference type="GO" id="GO:0103118">
    <property type="term" value="F:UDP-3-O-[(3R)-3-hydroxyacyl]-glucosamine N-acyltransferase activity"/>
    <property type="evidence" value="ECO:0007669"/>
    <property type="project" value="UniProtKB-EC"/>
</dbReference>
<dbReference type="SUPFAM" id="SSF51161">
    <property type="entry name" value="Trimeric LpxA-like enzymes"/>
    <property type="match status" value="1"/>
</dbReference>
<sequence length="348" mass="36331">MATRLEALARAVDAQLQGDPGCLIDRVDTIQDADGEGAICFLANNKYRKYLSTTRASAVILGAEFAEGCPVNALVCDNPYLAYARVSALLNPRPPVAGGIHPSAFVDEGVHVDSLAYIGPCAVVSAGAHVGPGAYIGPGSVLECDTSVGEESRLVANVTVCKGSRIGKRAIIHPGVVIGSDGFGFANDNGVWEKVPQLGNVVVGDDVEIGANTTVDRGALRDTVIEQGVKLDNQIQIAHNVHVGAHSAMAGCTGVAGSTTIGAHCTFGGGVVVVGHLELGDNTHFSAMSLVSRSVKEPGLYSGNLPATPNSEWRKTIARTRQLDDMARRLKQLEKQVAQQAEKEATDD</sequence>
<keyword evidence="1 7" id="KW-0444">Lipid biosynthesis</keyword>
<evidence type="ECO:0000256" key="5">
    <source>
        <dbReference type="ARBA" id="ARBA00023098"/>
    </source>
</evidence>
<dbReference type="AlphaFoldDB" id="A0A1T2KW89"/>
<evidence type="ECO:0000313" key="10">
    <source>
        <dbReference type="Proteomes" id="UP000190896"/>
    </source>
</evidence>
<dbReference type="Gene3D" id="2.160.10.10">
    <property type="entry name" value="Hexapeptide repeat proteins"/>
    <property type="match status" value="1"/>
</dbReference>
<comment type="pathway">
    <text evidence="7">Bacterial outer membrane biogenesis; LPS lipid A biosynthesis.</text>
</comment>
<protein>
    <recommendedName>
        <fullName evidence="7">UDP-3-O-acylglucosamine N-acyltransferase</fullName>
        <ecNumber evidence="7">2.3.1.191</ecNumber>
    </recommendedName>
</protein>
<evidence type="ECO:0000256" key="1">
    <source>
        <dbReference type="ARBA" id="ARBA00022516"/>
    </source>
</evidence>
<proteinExistence type="inferred from homology"/>
<evidence type="ECO:0000313" key="9">
    <source>
        <dbReference type="EMBL" id="OOZ37113.1"/>
    </source>
</evidence>
<dbReference type="UniPathway" id="UPA00973"/>
<dbReference type="InterPro" id="IPR007691">
    <property type="entry name" value="LpxD"/>
</dbReference>
<evidence type="ECO:0000256" key="3">
    <source>
        <dbReference type="ARBA" id="ARBA00022679"/>
    </source>
</evidence>
<keyword evidence="5 7" id="KW-0443">Lipid metabolism</keyword>
<dbReference type="OrthoDB" id="9784739at2"/>
<dbReference type="GO" id="GO:0009245">
    <property type="term" value="P:lipid A biosynthetic process"/>
    <property type="evidence" value="ECO:0007669"/>
    <property type="project" value="UniProtKB-UniRule"/>
</dbReference>
<comment type="catalytic activity">
    <reaction evidence="7">
        <text>a UDP-3-O-[(3R)-3-hydroxyacyl]-alpha-D-glucosamine + a (3R)-hydroxyacyl-[ACP] = a UDP-2-N,3-O-bis[(3R)-3-hydroxyacyl]-alpha-D-glucosamine + holo-[ACP] + H(+)</text>
        <dbReference type="Rhea" id="RHEA:53836"/>
        <dbReference type="Rhea" id="RHEA-COMP:9685"/>
        <dbReference type="Rhea" id="RHEA-COMP:9945"/>
        <dbReference type="ChEBI" id="CHEBI:15378"/>
        <dbReference type="ChEBI" id="CHEBI:64479"/>
        <dbReference type="ChEBI" id="CHEBI:78827"/>
        <dbReference type="ChEBI" id="CHEBI:137740"/>
        <dbReference type="ChEBI" id="CHEBI:137748"/>
        <dbReference type="EC" id="2.3.1.191"/>
    </reaction>
</comment>
<accession>A0A1T2KW89</accession>
<organism evidence="9 10">
    <name type="scientific">Solemya velesiana gill symbiont</name>
    <dbReference type="NCBI Taxonomy" id="1918948"/>
    <lineage>
        <taxon>Bacteria</taxon>
        <taxon>Pseudomonadati</taxon>
        <taxon>Pseudomonadota</taxon>
        <taxon>Gammaproteobacteria</taxon>
        <taxon>sulfur-oxidizing symbionts</taxon>
    </lineage>
</organism>
<evidence type="ECO:0000259" key="8">
    <source>
        <dbReference type="Pfam" id="PF04613"/>
    </source>
</evidence>
<comment type="subunit">
    <text evidence="7">Homotrimer.</text>
</comment>
<dbReference type="CDD" id="cd03352">
    <property type="entry name" value="LbH_LpxD"/>
    <property type="match status" value="1"/>
</dbReference>
<dbReference type="PANTHER" id="PTHR43378:SF2">
    <property type="entry name" value="UDP-3-O-ACYLGLUCOSAMINE N-ACYLTRANSFERASE 1, MITOCHONDRIAL-RELATED"/>
    <property type="match status" value="1"/>
</dbReference>
<dbReference type="Gene3D" id="3.40.1390.10">
    <property type="entry name" value="MurE/MurF, N-terminal domain"/>
    <property type="match status" value="1"/>
</dbReference>
<evidence type="ECO:0000256" key="6">
    <source>
        <dbReference type="ARBA" id="ARBA00023315"/>
    </source>
</evidence>
<dbReference type="InterPro" id="IPR011004">
    <property type="entry name" value="Trimer_LpxA-like_sf"/>
</dbReference>
<dbReference type="Pfam" id="PF04613">
    <property type="entry name" value="LpxD"/>
    <property type="match status" value="1"/>
</dbReference>